<keyword evidence="2" id="KW-0472">Membrane</keyword>
<dbReference type="CDD" id="cd12912">
    <property type="entry name" value="PDC2_MCP_like"/>
    <property type="match status" value="1"/>
</dbReference>
<evidence type="ECO:0000313" key="5">
    <source>
        <dbReference type="Proteomes" id="UP000283589"/>
    </source>
</evidence>
<dbReference type="InterPro" id="IPR003660">
    <property type="entry name" value="HAMP_dom"/>
</dbReference>
<reference evidence="4 5" key="1">
    <citation type="submission" date="2018-08" db="EMBL/GenBank/DDBJ databases">
        <title>A genome reference for cultivated species of the human gut microbiota.</title>
        <authorList>
            <person name="Zou Y."/>
            <person name="Xue W."/>
            <person name="Luo G."/>
        </authorList>
    </citation>
    <scope>NUCLEOTIDE SEQUENCE [LARGE SCALE GENOMIC DNA]</scope>
    <source>
        <strain evidence="4 5">AF14-49</strain>
    </source>
</reference>
<dbReference type="PROSITE" id="PS50885">
    <property type="entry name" value="HAMP"/>
    <property type="match status" value="1"/>
</dbReference>
<dbReference type="PANTHER" id="PTHR43156">
    <property type="entry name" value="STAGE II SPORULATION PROTEIN E-RELATED"/>
    <property type="match status" value="1"/>
</dbReference>
<dbReference type="GO" id="GO:0007165">
    <property type="term" value="P:signal transduction"/>
    <property type="evidence" value="ECO:0007669"/>
    <property type="project" value="InterPro"/>
</dbReference>
<feature type="transmembrane region" description="Helical" evidence="2">
    <location>
        <begin position="14"/>
        <end position="36"/>
    </location>
</feature>
<protein>
    <submittedName>
        <fullName evidence="4">HAMP domain-containing protein</fullName>
    </submittedName>
</protein>
<gene>
    <name evidence="4" type="ORF">DWW18_09675</name>
</gene>
<dbReference type="SMART" id="SM00331">
    <property type="entry name" value="PP2C_SIG"/>
    <property type="match status" value="1"/>
</dbReference>
<dbReference type="GO" id="GO:0016020">
    <property type="term" value="C:membrane"/>
    <property type="evidence" value="ECO:0007669"/>
    <property type="project" value="InterPro"/>
</dbReference>
<evidence type="ECO:0000256" key="1">
    <source>
        <dbReference type="ARBA" id="ARBA00022801"/>
    </source>
</evidence>
<dbReference type="Gene3D" id="6.10.340.10">
    <property type="match status" value="1"/>
</dbReference>
<dbReference type="EMBL" id="QRZA01000010">
    <property type="protein sequence ID" value="RGV33905.1"/>
    <property type="molecule type" value="Genomic_DNA"/>
</dbReference>
<feature type="transmembrane region" description="Helical" evidence="2">
    <location>
        <begin position="306"/>
        <end position="327"/>
    </location>
</feature>
<sequence>MIFDRYIKSFPAKLSLYVISFITILSFVLVGVFYHYSTETLSQEAEDKIESMAAQANLRVSALLSKVEKNPENLGWMIVEYVKEPDSLFGITRRIVKDNPEIFGCAIAFEPYYFPEKGQYFAPYSFMVGDSVKTIQVGSENYNYFEKGWYKGAREHRYWSKPYRDAGDPDVITTSYAVPVHGEKNELIGILSVDLTNRWLRDLVDSIKPYKGSYTVVIDKQGRYILRREGEVMIGQNMFETAKEARDTNVTILVNEMAAGKSGSIIVDDGGVLSYVYYTPVVATDWYMAVICPYDQVFGKLSKFNMYLLVGFVLLLLFVYFICFVAVRRITKPLTIFAASARDVAQGNFNTPLPRIRSKDELGELYESFLFMQQQLTEYVDQLRRTTTANEKIESELRIAHDIQLGMVPKEFVPTFGAECIDIHAVLHPARQVGGDLYDYLMLNEDEFGFAIGDVSGKGVPASLFMATTISQMRSLALRDTSLNYIMNLMNQSLIRTENTSMFITFFAGVLNLNTNRLRFCNAGHPYPLLIAPDGTVSFFKTADNLPLGVTSDYEYEEQECYFAPGSQLLFYTDGVSEAQNEQSKFYKIDRLFNLVVSHSQLAPRQMVDKVVGDVKRFVGKAEQSDDLTVMSFRLNPRGKKKIEGLL</sequence>
<organism evidence="4 5">
    <name type="scientific">Butyricimonas virosa</name>
    <dbReference type="NCBI Taxonomy" id="544645"/>
    <lineage>
        <taxon>Bacteria</taxon>
        <taxon>Pseudomonadati</taxon>
        <taxon>Bacteroidota</taxon>
        <taxon>Bacteroidia</taxon>
        <taxon>Bacteroidales</taxon>
        <taxon>Odoribacteraceae</taxon>
        <taxon>Butyricimonas</taxon>
    </lineage>
</organism>
<dbReference type="SUPFAM" id="SSF158472">
    <property type="entry name" value="HAMP domain-like"/>
    <property type="match status" value="1"/>
</dbReference>
<dbReference type="Pfam" id="PF00672">
    <property type="entry name" value="HAMP"/>
    <property type="match status" value="1"/>
</dbReference>
<dbReference type="Proteomes" id="UP000283589">
    <property type="component" value="Unassembled WGS sequence"/>
</dbReference>
<dbReference type="CDD" id="cd12913">
    <property type="entry name" value="PDC1_MCP_like"/>
    <property type="match status" value="1"/>
</dbReference>
<evidence type="ECO:0000313" key="4">
    <source>
        <dbReference type="EMBL" id="RGV33905.1"/>
    </source>
</evidence>
<dbReference type="SUPFAM" id="SSF81606">
    <property type="entry name" value="PP2C-like"/>
    <property type="match status" value="1"/>
</dbReference>
<dbReference type="SMART" id="SM00304">
    <property type="entry name" value="HAMP"/>
    <property type="match status" value="1"/>
</dbReference>
<dbReference type="STRING" id="1121130.GCA_000519105_02976"/>
<dbReference type="InterPro" id="IPR036457">
    <property type="entry name" value="PPM-type-like_dom_sf"/>
</dbReference>
<dbReference type="Pfam" id="PF07228">
    <property type="entry name" value="SpoIIE"/>
    <property type="match status" value="1"/>
</dbReference>
<keyword evidence="2" id="KW-1133">Transmembrane helix</keyword>
<proteinExistence type="predicted"/>
<keyword evidence="1" id="KW-0378">Hydrolase</keyword>
<feature type="domain" description="HAMP" evidence="3">
    <location>
        <begin position="328"/>
        <end position="381"/>
    </location>
</feature>
<dbReference type="Gene3D" id="3.60.40.10">
    <property type="entry name" value="PPM-type phosphatase domain"/>
    <property type="match status" value="1"/>
</dbReference>
<comment type="caution">
    <text evidence="4">The sequence shown here is derived from an EMBL/GenBank/DDBJ whole genome shotgun (WGS) entry which is preliminary data.</text>
</comment>
<dbReference type="GO" id="GO:0016791">
    <property type="term" value="F:phosphatase activity"/>
    <property type="evidence" value="ECO:0007669"/>
    <property type="project" value="TreeGrafter"/>
</dbReference>
<dbReference type="Gene3D" id="3.30.450.20">
    <property type="entry name" value="PAS domain"/>
    <property type="match status" value="2"/>
</dbReference>
<evidence type="ECO:0000256" key="2">
    <source>
        <dbReference type="SAM" id="Phobius"/>
    </source>
</evidence>
<dbReference type="AlphaFoldDB" id="A0A412X0V5"/>
<dbReference type="PANTHER" id="PTHR43156:SF2">
    <property type="entry name" value="STAGE II SPORULATION PROTEIN E"/>
    <property type="match status" value="1"/>
</dbReference>
<name>A0A412X0V5_9BACT</name>
<dbReference type="Pfam" id="PF22673">
    <property type="entry name" value="MCP-like_PDC_1"/>
    <property type="match status" value="1"/>
</dbReference>
<dbReference type="CDD" id="cd06225">
    <property type="entry name" value="HAMP"/>
    <property type="match status" value="1"/>
</dbReference>
<evidence type="ECO:0000259" key="3">
    <source>
        <dbReference type="PROSITE" id="PS50885"/>
    </source>
</evidence>
<accession>A0A412X0V5</accession>
<keyword evidence="2" id="KW-0812">Transmembrane</keyword>
<dbReference type="InterPro" id="IPR001932">
    <property type="entry name" value="PPM-type_phosphatase-like_dom"/>
</dbReference>
<dbReference type="InterPro" id="IPR052016">
    <property type="entry name" value="Bact_Sigma-Reg"/>
</dbReference>